<proteinExistence type="predicted"/>
<dbReference type="EMBL" id="ATNM01000109">
    <property type="protein sequence ID" value="EPR68177.1"/>
    <property type="molecule type" value="Genomic_DNA"/>
</dbReference>
<organism evidence="1 2">
    <name type="scientific">Cyclobacterium qasimii M12-11B</name>
    <dbReference type="NCBI Taxonomy" id="641524"/>
    <lineage>
        <taxon>Bacteria</taxon>
        <taxon>Pseudomonadati</taxon>
        <taxon>Bacteroidota</taxon>
        <taxon>Cytophagia</taxon>
        <taxon>Cytophagales</taxon>
        <taxon>Cyclobacteriaceae</taxon>
        <taxon>Cyclobacterium</taxon>
    </lineage>
</organism>
<reference evidence="1 2" key="1">
    <citation type="journal article" date="2013" name="Genome Announc.">
        <title>Draft Genome Sequence of Cyclobacterium qasimii Strain M12-11BT, Isolated from Arctic Marine Sediment.</title>
        <authorList>
            <person name="Shivaji S."/>
            <person name="Ara S."/>
            <person name="Singh A."/>
            <person name="Kumar Pinnaka A."/>
        </authorList>
    </citation>
    <scope>NUCLEOTIDE SEQUENCE [LARGE SCALE GENOMIC DNA]</scope>
    <source>
        <strain evidence="1 2">M12-11B</strain>
    </source>
</reference>
<evidence type="ECO:0000313" key="2">
    <source>
        <dbReference type="Proteomes" id="UP000014974"/>
    </source>
</evidence>
<name>S7VF61_9BACT</name>
<sequence>MLNLGEPEPIIVADKCLLFSWAKSCEPRQVIIKTKYFII</sequence>
<dbReference type="AlphaFoldDB" id="S7VF61"/>
<gene>
    <name evidence="1" type="ORF">ADICYQ_2897</name>
</gene>
<protein>
    <submittedName>
        <fullName evidence="1">Uncharacterized protein</fullName>
    </submittedName>
</protein>
<comment type="caution">
    <text evidence="1">The sequence shown here is derived from an EMBL/GenBank/DDBJ whole genome shotgun (WGS) entry which is preliminary data.</text>
</comment>
<accession>S7VF61</accession>
<dbReference type="Proteomes" id="UP000014974">
    <property type="component" value="Unassembled WGS sequence"/>
</dbReference>
<evidence type="ECO:0000313" key="1">
    <source>
        <dbReference type="EMBL" id="EPR68177.1"/>
    </source>
</evidence>